<evidence type="ECO:0000313" key="3">
    <source>
        <dbReference type="Proteomes" id="UP001066276"/>
    </source>
</evidence>
<comment type="caution">
    <text evidence="2">The sequence shown here is derived from an EMBL/GenBank/DDBJ whole genome shotgun (WGS) entry which is preliminary data.</text>
</comment>
<dbReference type="AlphaFoldDB" id="A0AAV7VJL7"/>
<protein>
    <submittedName>
        <fullName evidence="2">Uncharacterized protein</fullName>
    </submittedName>
</protein>
<organism evidence="2 3">
    <name type="scientific">Pleurodeles waltl</name>
    <name type="common">Iberian ribbed newt</name>
    <dbReference type="NCBI Taxonomy" id="8319"/>
    <lineage>
        <taxon>Eukaryota</taxon>
        <taxon>Metazoa</taxon>
        <taxon>Chordata</taxon>
        <taxon>Craniata</taxon>
        <taxon>Vertebrata</taxon>
        <taxon>Euteleostomi</taxon>
        <taxon>Amphibia</taxon>
        <taxon>Batrachia</taxon>
        <taxon>Caudata</taxon>
        <taxon>Salamandroidea</taxon>
        <taxon>Salamandridae</taxon>
        <taxon>Pleurodelinae</taxon>
        <taxon>Pleurodeles</taxon>
    </lineage>
</organism>
<reference evidence="2" key="1">
    <citation type="journal article" date="2022" name="bioRxiv">
        <title>Sequencing and chromosome-scale assembly of the giantPleurodeles waltlgenome.</title>
        <authorList>
            <person name="Brown T."/>
            <person name="Elewa A."/>
            <person name="Iarovenko S."/>
            <person name="Subramanian E."/>
            <person name="Araus A.J."/>
            <person name="Petzold A."/>
            <person name="Susuki M."/>
            <person name="Suzuki K.-i.T."/>
            <person name="Hayashi T."/>
            <person name="Toyoda A."/>
            <person name="Oliveira C."/>
            <person name="Osipova E."/>
            <person name="Leigh N.D."/>
            <person name="Simon A."/>
            <person name="Yun M.H."/>
        </authorList>
    </citation>
    <scope>NUCLEOTIDE SEQUENCE</scope>
    <source>
        <strain evidence="2">20211129_DDA</strain>
        <tissue evidence="2">Liver</tissue>
    </source>
</reference>
<keyword evidence="3" id="KW-1185">Reference proteome</keyword>
<dbReference type="Proteomes" id="UP001066276">
    <property type="component" value="Chromosome 2_1"/>
</dbReference>
<accession>A0AAV7VJL7</accession>
<gene>
    <name evidence="2" type="ORF">NDU88_004196</name>
</gene>
<dbReference type="EMBL" id="JANPWB010000003">
    <property type="protein sequence ID" value="KAJ1200372.1"/>
    <property type="molecule type" value="Genomic_DNA"/>
</dbReference>
<proteinExistence type="predicted"/>
<feature type="compositionally biased region" description="Basic and acidic residues" evidence="1">
    <location>
        <begin position="78"/>
        <end position="87"/>
    </location>
</feature>
<evidence type="ECO:0000256" key="1">
    <source>
        <dbReference type="SAM" id="MobiDB-lite"/>
    </source>
</evidence>
<feature type="region of interest" description="Disordered" evidence="1">
    <location>
        <begin position="63"/>
        <end position="102"/>
    </location>
</feature>
<evidence type="ECO:0000313" key="2">
    <source>
        <dbReference type="EMBL" id="KAJ1200372.1"/>
    </source>
</evidence>
<sequence length="102" mass="11255">MSSASLAIHKKKKALWCFRYHKGSTTTTDNSGIKLRDAVAFVSRCAFGRRYCGCLPKTRLRDPTRHEGSATTGSVFYEARRKRESSPLRRSGGGPVRSAASC</sequence>
<name>A0AAV7VJL7_PLEWA</name>